<dbReference type="RefSeq" id="XP_049148692.1">
    <property type="nucleotide sequence ID" value="XM_049291547.1"/>
</dbReference>
<dbReference type="EMBL" id="CP019478">
    <property type="protein sequence ID" value="UQC87081.1"/>
    <property type="molecule type" value="Genomic_DNA"/>
</dbReference>
<gene>
    <name evidence="3" type="ORF">CLUP02_12583</name>
</gene>
<accession>A0A9Q8WKY3</accession>
<proteinExistence type="predicted"/>
<dbReference type="AlphaFoldDB" id="A0A9Q8WKY3"/>
<keyword evidence="4" id="KW-1185">Reference proteome</keyword>
<sequence length="155" mass="17485">MVPPEPCRHLDVCAPPAMPKQKVLAPPRPVLNFEKHYYLPDYIFGFLWAFPLQSIYLSLPALNSAAVFLFFLPALPYALLVSLKSFTPTLPMASLPSNRFAVYTSPLSRADLKTVQECDNKPTFASKSDCLSSRKLHSFDPPPNQTPTERHERRP</sequence>
<dbReference type="KEGG" id="clup:CLUP02_12583"/>
<evidence type="ECO:0000256" key="2">
    <source>
        <dbReference type="SAM" id="Phobius"/>
    </source>
</evidence>
<evidence type="ECO:0000256" key="1">
    <source>
        <dbReference type="SAM" id="MobiDB-lite"/>
    </source>
</evidence>
<feature type="transmembrane region" description="Helical" evidence="2">
    <location>
        <begin position="65"/>
        <end position="83"/>
    </location>
</feature>
<name>A0A9Q8WKY3_9PEZI</name>
<keyword evidence="2" id="KW-0812">Transmembrane</keyword>
<evidence type="ECO:0000313" key="4">
    <source>
        <dbReference type="Proteomes" id="UP000830671"/>
    </source>
</evidence>
<reference evidence="3" key="1">
    <citation type="journal article" date="2021" name="Mol. Plant Microbe Interact.">
        <title>Complete Genome Sequence of the Plant-Pathogenic Fungus Colletotrichum lupini.</title>
        <authorList>
            <person name="Baroncelli R."/>
            <person name="Pensec F."/>
            <person name="Da Lio D."/>
            <person name="Boufleur T."/>
            <person name="Vicente I."/>
            <person name="Sarrocco S."/>
            <person name="Picot A."/>
            <person name="Baraldi E."/>
            <person name="Sukno S."/>
            <person name="Thon M."/>
            <person name="Le Floch G."/>
        </authorList>
    </citation>
    <scope>NUCLEOTIDE SEQUENCE</scope>
    <source>
        <strain evidence="3">IMI 504893</strain>
    </source>
</reference>
<dbReference type="GeneID" id="73346557"/>
<feature type="region of interest" description="Disordered" evidence="1">
    <location>
        <begin position="123"/>
        <end position="155"/>
    </location>
</feature>
<keyword evidence="2" id="KW-1133">Transmembrane helix</keyword>
<protein>
    <submittedName>
        <fullName evidence="3">Uncharacterized protein</fullName>
    </submittedName>
</protein>
<keyword evidence="2" id="KW-0472">Membrane</keyword>
<organism evidence="3 4">
    <name type="scientific">Colletotrichum lupini</name>
    <dbReference type="NCBI Taxonomy" id="145971"/>
    <lineage>
        <taxon>Eukaryota</taxon>
        <taxon>Fungi</taxon>
        <taxon>Dikarya</taxon>
        <taxon>Ascomycota</taxon>
        <taxon>Pezizomycotina</taxon>
        <taxon>Sordariomycetes</taxon>
        <taxon>Hypocreomycetidae</taxon>
        <taxon>Glomerellales</taxon>
        <taxon>Glomerellaceae</taxon>
        <taxon>Colletotrichum</taxon>
        <taxon>Colletotrichum acutatum species complex</taxon>
    </lineage>
</organism>
<dbReference type="Proteomes" id="UP000830671">
    <property type="component" value="Chromosome 6"/>
</dbReference>
<evidence type="ECO:0000313" key="3">
    <source>
        <dbReference type="EMBL" id="UQC87081.1"/>
    </source>
</evidence>